<organism evidence="2 3">
    <name type="scientific">Saprolegnia parasitica (strain CBS 223.65)</name>
    <dbReference type="NCBI Taxonomy" id="695850"/>
    <lineage>
        <taxon>Eukaryota</taxon>
        <taxon>Sar</taxon>
        <taxon>Stramenopiles</taxon>
        <taxon>Oomycota</taxon>
        <taxon>Saprolegniomycetes</taxon>
        <taxon>Saprolegniales</taxon>
        <taxon>Saprolegniaceae</taxon>
        <taxon>Saprolegnia</taxon>
    </lineage>
</organism>
<dbReference type="KEGG" id="spar:SPRG_17997"/>
<dbReference type="AlphaFoldDB" id="A0A067BEC1"/>
<keyword evidence="3" id="KW-1185">Reference proteome</keyword>
<feature type="non-terminal residue" evidence="2">
    <location>
        <position position="51"/>
    </location>
</feature>
<reference evidence="2 3" key="1">
    <citation type="journal article" date="2013" name="PLoS Genet.">
        <title>Distinctive expansion of potential virulence genes in the genome of the oomycete fish pathogen Saprolegnia parasitica.</title>
        <authorList>
            <person name="Jiang R.H."/>
            <person name="de Bruijn I."/>
            <person name="Haas B.J."/>
            <person name="Belmonte R."/>
            <person name="Lobach L."/>
            <person name="Christie J."/>
            <person name="van den Ackerveken G."/>
            <person name="Bottin A."/>
            <person name="Bulone V."/>
            <person name="Diaz-Moreno S.M."/>
            <person name="Dumas B."/>
            <person name="Fan L."/>
            <person name="Gaulin E."/>
            <person name="Govers F."/>
            <person name="Grenville-Briggs L.J."/>
            <person name="Horner N.R."/>
            <person name="Levin J.Z."/>
            <person name="Mammella M."/>
            <person name="Meijer H.J."/>
            <person name="Morris P."/>
            <person name="Nusbaum C."/>
            <person name="Oome S."/>
            <person name="Phillips A.J."/>
            <person name="van Rooyen D."/>
            <person name="Rzeszutek E."/>
            <person name="Saraiva M."/>
            <person name="Secombes C.J."/>
            <person name="Seidl M.F."/>
            <person name="Snel B."/>
            <person name="Stassen J.H."/>
            <person name="Sykes S."/>
            <person name="Tripathy S."/>
            <person name="van den Berg H."/>
            <person name="Vega-Arreguin J.C."/>
            <person name="Wawra S."/>
            <person name="Young S.K."/>
            <person name="Zeng Q."/>
            <person name="Dieguez-Uribeondo J."/>
            <person name="Russ C."/>
            <person name="Tyler B.M."/>
            <person name="van West P."/>
        </authorList>
    </citation>
    <scope>NUCLEOTIDE SEQUENCE [LARGE SCALE GENOMIC DNA]</scope>
    <source>
        <strain evidence="2 3">CBS 223.65</strain>
    </source>
</reference>
<keyword evidence="1" id="KW-0732">Signal</keyword>
<dbReference type="GeneID" id="24139524"/>
<evidence type="ECO:0000256" key="1">
    <source>
        <dbReference type="SAM" id="SignalP"/>
    </source>
</evidence>
<gene>
    <name evidence="2" type="ORF">SPRG_17997</name>
</gene>
<evidence type="ECO:0000313" key="2">
    <source>
        <dbReference type="EMBL" id="KDO16478.1"/>
    </source>
</evidence>
<feature type="signal peptide" evidence="1">
    <location>
        <begin position="1"/>
        <end position="15"/>
    </location>
</feature>
<dbReference type="VEuPathDB" id="FungiDB:SPRG_17997"/>
<protein>
    <submittedName>
        <fullName evidence="2">Uncharacterized protein</fullName>
    </submittedName>
</protein>
<feature type="chain" id="PRO_5013017399" evidence="1">
    <location>
        <begin position="16"/>
        <end position="51"/>
    </location>
</feature>
<accession>A0A067BEC1</accession>
<dbReference type="RefSeq" id="XP_012212813.1">
    <property type="nucleotide sequence ID" value="XM_012357423.1"/>
</dbReference>
<evidence type="ECO:0000313" key="3">
    <source>
        <dbReference type="Proteomes" id="UP000030745"/>
    </source>
</evidence>
<sequence>MRWWTLLALAPVVLGDAPLAAYLEARANDSLLCVYLFNASAPFTSLLADCP</sequence>
<name>A0A067BEC1_SAPPC</name>
<dbReference type="Proteomes" id="UP000030745">
    <property type="component" value="Unassembled WGS sequence"/>
</dbReference>
<proteinExistence type="predicted"/>
<dbReference type="EMBL" id="KK584097">
    <property type="protein sequence ID" value="KDO16478.1"/>
    <property type="molecule type" value="Genomic_DNA"/>
</dbReference>
<dbReference type="OrthoDB" id="73937at2759"/>